<reference evidence="1 2" key="1">
    <citation type="journal article" date="2016" name="Nat. Commun.">
        <title>Thousands of microbial genomes shed light on interconnected biogeochemical processes in an aquifer system.</title>
        <authorList>
            <person name="Anantharaman K."/>
            <person name="Brown C.T."/>
            <person name="Hug L.A."/>
            <person name="Sharon I."/>
            <person name="Castelle C.J."/>
            <person name="Probst A.J."/>
            <person name="Thomas B.C."/>
            <person name="Singh A."/>
            <person name="Wilkins M.J."/>
            <person name="Karaoz U."/>
            <person name="Brodie E.L."/>
            <person name="Williams K.H."/>
            <person name="Hubbard S.S."/>
            <person name="Banfield J.F."/>
        </authorList>
    </citation>
    <scope>NUCLEOTIDE SEQUENCE [LARGE SCALE GENOMIC DNA]</scope>
</reference>
<dbReference type="EMBL" id="MFDM01000004">
    <property type="protein sequence ID" value="OGE44288.1"/>
    <property type="molecule type" value="Genomic_DNA"/>
</dbReference>
<dbReference type="AlphaFoldDB" id="A0A1F5KTM8"/>
<sequence length="189" mass="21715">MKNVLILHGAGNNSQGNWFPWLKKTLEEKGHKVWSPDLPNSDTPVLKDWLDIIFSNKGWEFNEKSIIVGHSSGATLILKILENLPKDIKIDKAILVAGFVDKGSLPQFYQYKIDLLKTPFSYDKIKSSCKNFYFITSDNDPYDCELRHGEIMQKYLGGKLTTMQGEGHFNLEMGGKYKQFPDLLEYIYE</sequence>
<dbReference type="PANTHER" id="PTHR15394:SF3">
    <property type="entry name" value="SERINE HYDROLASE RBBP9"/>
    <property type="match status" value="1"/>
</dbReference>
<dbReference type="Proteomes" id="UP000178565">
    <property type="component" value="Unassembled WGS sequence"/>
</dbReference>
<dbReference type="Gene3D" id="3.40.50.1820">
    <property type="entry name" value="alpha/beta hydrolase"/>
    <property type="match status" value="1"/>
</dbReference>
<proteinExistence type="predicted"/>
<dbReference type="InterPro" id="IPR010662">
    <property type="entry name" value="RBBP9/YdeN"/>
</dbReference>
<gene>
    <name evidence="1" type="ORF">A3B45_02915</name>
</gene>
<evidence type="ECO:0000313" key="1">
    <source>
        <dbReference type="EMBL" id="OGE44288.1"/>
    </source>
</evidence>
<protein>
    <recommendedName>
        <fullName evidence="3">Alpha/beta hydrolase</fullName>
    </recommendedName>
</protein>
<evidence type="ECO:0008006" key="3">
    <source>
        <dbReference type="Google" id="ProtNLM"/>
    </source>
</evidence>
<organism evidence="1 2">
    <name type="scientific">Candidatus Daviesbacteria bacterium RIFCSPLOWO2_01_FULL_39_12</name>
    <dbReference type="NCBI Taxonomy" id="1797785"/>
    <lineage>
        <taxon>Bacteria</taxon>
        <taxon>Candidatus Daviesiibacteriota</taxon>
    </lineage>
</organism>
<dbReference type="GO" id="GO:0016787">
    <property type="term" value="F:hydrolase activity"/>
    <property type="evidence" value="ECO:0007669"/>
    <property type="project" value="InterPro"/>
</dbReference>
<dbReference type="SUPFAM" id="SSF53474">
    <property type="entry name" value="alpha/beta-Hydrolases"/>
    <property type="match status" value="1"/>
</dbReference>
<evidence type="ECO:0000313" key="2">
    <source>
        <dbReference type="Proteomes" id="UP000178565"/>
    </source>
</evidence>
<comment type="caution">
    <text evidence="1">The sequence shown here is derived from an EMBL/GenBank/DDBJ whole genome shotgun (WGS) entry which is preliminary data.</text>
</comment>
<dbReference type="InterPro" id="IPR029058">
    <property type="entry name" value="AB_hydrolase_fold"/>
</dbReference>
<dbReference type="PANTHER" id="PTHR15394">
    <property type="entry name" value="SERINE HYDROLASE RBBP9"/>
    <property type="match status" value="1"/>
</dbReference>
<dbReference type="STRING" id="1797785.A3B45_02915"/>
<accession>A0A1F5KTM8</accession>
<dbReference type="Pfam" id="PF06821">
    <property type="entry name" value="Ser_hydrolase"/>
    <property type="match status" value="1"/>
</dbReference>
<name>A0A1F5KTM8_9BACT</name>